<dbReference type="PANTHER" id="PTHR10151:SF120">
    <property type="entry name" value="BIS(5'-ADENOSYL)-TRIPHOSPHATASE"/>
    <property type="match status" value="1"/>
</dbReference>
<gene>
    <name evidence="1" type="ORF">ABS362_17255</name>
</gene>
<accession>A0ABV1RY11</accession>
<proteinExistence type="predicted"/>
<dbReference type="RefSeq" id="WP_350414024.1">
    <property type="nucleotide sequence ID" value="NZ_JBEOKT010000021.1"/>
</dbReference>
<name>A0ABV1RY11_9BACT</name>
<dbReference type="Gene3D" id="3.40.720.10">
    <property type="entry name" value="Alkaline Phosphatase, subunit A"/>
    <property type="match status" value="1"/>
</dbReference>
<evidence type="ECO:0000313" key="2">
    <source>
        <dbReference type="Proteomes" id="UP001476807"/>
    </source>
</evidence>
<evidence type="ECO:0000313" key="1">
    <source>
        <dbReference type="EMBL" id="MER2999303.1"/>
    </source>
</evidence>
<protein>
    <submittedName>
        <fullName evidence="1">Nucleotide pyrophosphatase/phosphodiesterase family protein</fullName>
    </submittedName>
</protein>
<dbReference type="Pfam" id="PF01663">
    <property type="entry name" value="Phosphodiest"/>
    <property type="match status" value="1"/>
</dbReference>
<dbReference type="InterPro" id="IPR017850">
    <property type="entry name" value="Alkaline_phosphatase_core_sf"/>
</dbReference>
<dbReference type="SUPFAM" id="SSF53649">
    <property type="entry name" value="Alkaline phosphatase-like"/>
    <property type="match status" value="1"/>
</dbReference>
<dbReference type="EMBL" id="JBEOKT010000021">
    <property type="protein sequence ID" value="MER2999303.1"/>
    <property type="molecule type" value="Genomic_DNA"/>
</dbReference>
<organism evidence="1 2">
    <name type="scientific">Pontibacter populi</name>
    <dbReference type="NCBI Taxonomy" id="890055"/>
    <lineage>
        <taxon>Bacteria</taxon>
        <taxon>Pseudomonadati</taxon>
        <taxon>Bacteroidota</taxon>
        <taxon>Cytophagia</taxon>
        <taxon>Cytophagales</taxon>
        <taxon>Hymenobacteraceae</taxon>
        <taxon>Pontibacter</taxon>
    </lineage>
</organism>
<dbReference type="PANTHER" id="PTHR10151">
    <property type="entry name" value="ECTONUCLEOTIDE PYROPHOSPHATASE/PHOSPHODIESTERASE"/>
    <property type="match status" value="1"/>
</dbReference>
<keyword evidence="2" id="KW-1185">Reference proteome</keyword>
<dbReference type="CDD" id="cd16018">
    <property type="entry name" value="Enpp"/>
    <property type="match status" value="1"/>
</dbReference>
<dbReference type="Proteomes" id="UP001476807">
    <property type="component" value="Unassembled WGS sequence"/>
</dbReference>
<reference evidence="1 2" key="1">
    <citation type="submission" date="2024-06" db="EMBL/GenBank/DDBJ databases">
        <title>Pontibacter populi HYL7-15.</title>
        <authorList>
            <person name="Kim M.K."/>
        </authorList>
    </citation>
    <scope>NUCLEOTIDE SEQUENCE [LARGE SCALE GENOMIC DNA]</scope>
    <source>
        <strain evidence="1 2">HYL7-15</strain>
    </source>
</reference>
<dbReference type="InterPro" id="IPR002591">
    <property type="entry name" value="Phosphodiest/P_Trfase"/>
</dbReference>
<sequence>MRKTVVVNVVGLSGSLIGEHTPFLKRWSDQGNQATIQPAMPAVTCSAQATYLTGKWPEEHGIVGNGWYFNDECEIKFWRQSNKLIQAPKIWEVAKAMDPGFTVSNMCWWYNMYSSADYALTPRPQYLADGLKLPDCYTQPADLRDTLQAKLGAFPLFNYWGPMTSIKSSQWIAEASKITDDMHDPTLTLIYLPHLDYNLQRFGPNDARIAKDLQEIDAVVEDLVTFYEDKGAQVIILSEYGISAAEKPVHLNRVLRRKGYIAVRDERGTELLDAGVSKAFAVADHQVAHIYVNDPNDLEAVKELIAQVPGVQQVLAGEERNKYHLAHERCGDLVAIAEKGAWFTYYFWLDDAKAPDYARMVDIHKKPGFDPVEMFINPTIKYPKAVLGGKLLKKKLGFRTVMDVIPLDATLIRGSHGRVPEDKAEWPVLLTKQKELLPQKELQATEVFNIILQHLQAEQFVLN</sequence>
<comment type="caution">
    <text evidence="1">The sequence shown here is derived from an EMBL/GenBank/DDBJ whole genome shotgun (WGS) entry which is preliminary data.</text>
</comment>